<comment type="caution">
    <text evidence="2">The sequence shown here is derived from an EMBL/GenBank/DDBJ whole genome shotgun (WGS) entry which is preliminary data.</text>
</comment>
<dbReference type="RefSeq" id="WP_115110104.1">
    <property type="nucleotide sequence ID" value="NZ_QHKS01000062.1"/>
</dbReference>
<accession>A0A370MVA8</accession>
<dbReference type="AlphaFoldDB" id="A0A370MVA8"/>
<keyword evidence="3" id="KW-1185">Reference proteome</keyword>
<reference evidence="3" key="1">
    <citation type="submission" date="2018-05" db="EMBL/GenBank/DDBJ databases">
        <authorList>
            <person name="Feng T."/>
        </authorList>
    </citation>
    <scope>NUCLEOTIDE SEQUENCE [LARGE SCALE GENOMIC DNA]</scope>
    <source>
        <strain evidence="3">S27</strain>
    </source>
</reference>
<feature type="compositionally biased region" description="Basic and acidic residues" evidence="1">
    <location>
        <begin position="248"/>
        <end position="260"/>
    </location>
</feature>
<feature type="region of interest" description="Disordered" evidence="1">
    <location>
        <begin position="201"/>
        <end position="260"/>
    </location>
</feature>
<dbReference type="Proteomes" id="UP000254875">
    <property type="component" value="Unassembled WGS sequence"/>
</dbReference>
<evidence type="ECO:0000256" key="1">
    <source>
        <dbReference type="SAM" id="MobiDB-lite"/>
    </source>
</evidence>
<organism evidence="2 3">
    <name type="scientific">Paraburkholderia lacunae</name>
    <dbReference type="NCBI Taxonomy" id="2211104"/>
    <lineage>
        <taxon>Bacteria</taxon>
        <taxon>Pseudomonadati</taxon>
        <taxon>Pseudomonadota</taxon>
        <taxon>Betaproteobacteria</taxon>
        <taxon>Burkholderiales</taxon>
        <taxon>Burkholderiaceae</taxon>
        <taxon>Paraburkholderia</taxon>
    </lineage>
</organism>
<evidence type="ECO:0000313" key="2">
    <source>
        <dbReference type="EMBL" id="RDJ97303.1"/>
    </source>
</evidence>
<sequence length="360" mass="38683">MNQPQALIKGDLAFPKLRPFDGVPPPFGSRRRAAQQSMRGAIQRTANPAHRGPLGPGVKHVLFYKTPPQRVDSHRFDVAMAEAKRYLDLETCHVRARSSRSDHVGGAAIFVCSSIALAWLLATCATQDAGTQPELAKKLPESPAISSLAVGIPQRPAKLTQRDTERVHPSSAMAASVASAAPPATLAKAVNSNAADVAPVRSEASDAVPMTPPANRARSTDSMPVTASRSPRTQLSTHVSQQPPARATTHEPTRRAAKVDRTPAPARLTLEHVDKRLALKHAVRPADRPSVSIQPEWTGRGPAEGDAIDQAPWLNWSAQPPRSHAATRATVPADTNWNARMTQRRITDDPTAFLSGTTQK</sequence>
<feature type="region of interest" description="Disordered" evidence="1">
    <location>
        <begin position="318"/>
        <end position="360"/>
    </location>
</feature>
<feature type="compositionally biased region" description="Polar residues" evidence="1">
    <location>
        <begin position="220"/>
        <end position="243"/>
    </location>
</feature>
<protein>
    <submittedName>
        <fullName evidence="2">Uncharacterized protein</fullName>
    </submittedName>
</protein>
<dbReference type="OrthoDB" id="8998645at2"/>
<evidence type="ECO:0000313" key="3">
    <source>
        <dbReference type="Proteomes" id="UP000254875"/>
    </source>
</evidence>
<dbReference type="EMBL" id="QHKS01000062">
    <property type="protein sequence ID" value="RDJ97303.1"/>
    <property type="molecule type" value="Genomic_DNA"/>
</dbReference>
<name>A0A370MVA8_9BURK</name>
<proteinExistence type="predicted"/>
<gene>
    <name evidence="2" type="ORF">DLM46_38210</name>
</gene>
<feature type="region of interest" description="Disordered" evidence="1">
    <location>
        <begin position="147"/>
        <end position="176"/>
    </location>
</feature>